<comment type="caution">
    <text evidence="2">The sequence shown here is derived from an EMBL/GenBank/DDBJ whole genome shotgun (WGS) entry which is preliminary data.</text>
</comment>
<accession>A0A7W6IKJ1</accession>
<dbReference type="Proteomes" id="UP000547011">
    <property type="component" value="Unassembled WGS sequence"/>
</dbReference>
<gene>
    <name evidence="2" type="ORF">GGR20_000952</name>
</gene>
<name>A0A7W6IKJ1_9HYPH</name>
<organism evidence="2 3">
    <name type="scientific">Devosia subaequoris</name>
    <dbReference type="NCBI Taxonomy" id="395930"/>
    <lineage>
        <taxon>Bacteria</taxon>
        <taxon>Pseudomonadati</taxon>
        <taxon>Pseudomonadota</taxon>
        <taxon>Alphaproteobacteria</taxon>
        <taxon>Hyphomicrobiales</taxon>
        <taxon>Devosiaceae</taxon>
        <taxon>Devosia</taxon>
    </lineage>
</organism>
<evidence type="ECO:0000256" key="1">
    <source>
        <dbReference type="SAM" id="MobiDB-lite"/>
    </source>
</evidence>
<evidence type="ECO:0000313" key="3">
    <source>
        <dbReference type="Proteomes" id="UP000547011"/>
    </source>
</evidence>
<dbReference type="AlphaFoldDB" id="A0A7W6IKJ1"/>
<proteinExistence type="predicted"/>
<dbReference type="EMBL" id="JACIEW010000002">
    <property type="protein sequence ID" value="MBB4051316.1"/>
    <property type="molecule type" value="Genomic_DNA"/>
</dbReference>
<dbReference type="RefSeq" id="WP_183310086.1">
    <property type="nucleotide sequence ID" value="NZ_JACIEW010000002.1"/>
</dbReference>
<reference evidence="2 3" key="1">
    <citation type="submission" date="2020-08" db="EMBL/GenBank/DDBJ databases">
        <title>Genomic Encyclopedia of Type Strains, Phase IV (KMG-IV): sequencing the most valuable type-strain genomes for metagenomic binning, comparative biology and taxonomic classification.</title>
        <authorList>
            <person name="Goeker M."/>
        </authorList>
    </citation>
    <scope>NUCLEOTIDE SEQUENCE [LARGE SCALE GENOMIC DNA]</scope>
    <source>
        <strain evidence="2 3">DSM 23447</strain>
    </source>
</reference>
<keyword evidence="3" id="KW-1185">Reference proteome</keyword>
<sequence>MFVRANFLFYAVLASIVPSFGQGLSVDIPLKLQATEDAVGAAPTSPAVPLNPSHAPSSASDHVPSTGRSQTKEEPHPDAAPQSRRILSADDVLEALRNHNALPLVSFARRVEQQQAGQIIDAALLKIGSAFVYELKVIDGNGQVNVYHYNARTGAYIGRR</sequence>
<evidence type="ECO:0000313" key="2">
    <source>
        <dbReference type="EMBL" id="MBB4051316.1"/>
    </source>
</evidence>
<feature type="region of interest" description="Disordered" evidence="1">
    <location>
        <begin position="42"/>
        <end position="84"/>
    </location>
</feature>
<protein>
    <submittedName>
        <fullName evidence="2">Putative membrane protein YkoI</fullName>
    </submittedName>
</protein>